<proteinExistence type="predicted"/>
<dbReference type="Proteomes" id="UP001054889">
    <property type="component" value="Unassembled WGS sequence"/>
</dbReference>
<accession>A0AAV5FLV1</accession>
<evidence type="ECO:0000313" key="2">
    <source>
        <dbReference type="EMBL" id="GJN35809.1"/>
    </source>
</evidence>
<name>A0AAV5FLV1_ELECO</name>
<comment type="caution">
    <text evidence="2">The sequence shown here is derived from an EMBL/GenBank/DDBJ whole genome shotgun (WGS) entry which is preliminary data.</text>
</comment>
<organism evidence="2 3">
    <name type="scientific">Eleusine coracana subsp. coracana</name>
    <dbReference type="NCBI Taxonomy" id="191504"/>
    <lineage>
        <taxon>Eukaryota</taxon>
        <taxon>Viridiplantae</taxon>
        <taxon>Streptophyta</taxon>
        <taxon>Embryophyta</taxon>
        <taxon>Tracheophyta</taxon>
        <taxon>Spermatophyta</taxon>
        <taxon>Magnoliopsida</taxon>
        <taxon>Liliopsida</taxon>
        <taxon>Poales</taxon>
        <taxon>Poaceae</taxon>
        <taxon>PACMAD clade</taxon>
        <taxon>Chloridoideae</taxon>
        <taxon>Cynodonteae</taxon>
        <taxon>Eleusininae</taxon>
        <taxon>Eleusine</taxon>
    </lineage>
</organism>
<feature type="region of interest" description="Disordered" evidence="1">
    <location>
        <begin position="1"/>
        <end position="26"/>
    </location>
</feature>
<evidence type="ECO:0000313" key="3">
    <source>
        <dbReference type="Proteomes" id="UP001054889"/>
    </source>
</evidence>
<reference evidence="2" key="1">
    <citation type="journal article" date="2018" name="DNA Res.">
        <title>Multiple hybrid de novo genome assembly of finger millet, an orphan allotetraploid crop.</title>
        <authorList>
            <person name="Hatakeyama M."/>
            <person name="Aluri S."/>
            <person name="Balachadran M.T."/>
            <person name="Sivarajan S.R."/>
            <person name="Patrignani A."/>
            <person name="Gruter S."/>
            <person name="Poveda L."/>
            <person name="Shimizu-Inatsugi R."/>
            <person name="Baeten J."/>
            <person name="Francoijs K.J."/>
            <person name="Nataraja K.N."/>
            <person name="Reddy Y.A.N."/>
            <person name="Phadnis S."/>
            <person name="Ravikumar R.L."/>
            <person name="Schlapbach R."/>
            <person name="Sreeman S.M."/>
            <person name="Shimizu K.K."/>
        </authorList>
    </citation>
    <scope>NUCLEOTIDE SEQUENCE</scope>
</reference>
<protein>
    <submittedName>
        <fullName evidence="2">Uncharacterized protein</fullName>
    </submittedName>
</protein>
<dbReference type="EMBL" id="BQKI01000088">
    <property type="protein sequence ID" value="GJN35809.1"/>
    <property type="molecule type" value="Genomic_DNA"/>
</dbReference>
<sequence length="69" mass="7553">MDDVDSVARSVDRGGAVPGDDGSVTPLPETVRISFLLRDFRFELAHRNWAAFGVRPGVACSEKLLCRYG</sequence>
<evidence type="ECO:0000256" key="1">
    <source>
        <dbReference type="SAM" id="MobiDB-lite"/>
    </source>
</evidence>
<keyword evidence="3" id="KW-1185">Reference proteome</keyword>
<dbReference type="AlphaFoldDB" id="A0AAV5FLV1"/>
<gene>
    <name evidence="2" type="primary">gb24616</name>
    <name evidence="2" type="ORF">PR202_gb24616</name>
</gene>
<reference evidence="2" key="2">
    <citation type="submission" date="2021-12" db="EMBL/GenBank/DDBJ databases">
        <title>Resequencing data analysis of finger millet.</title>
        <authorList>
            <person name="Hatakeyama M."/>
            <person name="Aluri S."/>
            <person name="Balachadran M.T."/>
            <person name="Sivarajan S.R."/>
            <person name="Poveda L."/>
            <person name="Shimizu-Inatsugi R."/>
            <person name="Schlapbach R."/>
            <person name="Sreeman S.M."/>
            <person name="Shimizu K.K."/>
        </authorList>
    </citation>
    <scope>NUCLEOTIDE SEQUENCE</scope>
</reference>